<reference evidence="1 2" key="1">
    <citation type="submission" date="2018-06" db="EMBL/GenBank/DDBJ databases">
        <authorList>
            <consortium name="Pathogen Informatics"/>
            <person name="Doyle S."/>
        </authorList>
    </citation>
    <scope>NUCLEOTIDE SEQUENCE [LARGE SCALE GENOMIC DNA]</scope>
    <source>
        <strain evidence="1 2">NCTC13773</strain>
    </source>
</reference>
<sequence>MLGNCFYHLYDYAGDDNIYFFVNNDLSENKKLFISVSINSQTSKSMLILTNLGKEMQMNWEYNFPVDPQGQSDWYYMENYMPEVFADVKMSLNYLQA</sequence>
<name>A0AA94S9S3_9STRE</name>
<dbReference type="Proteomes" id="UP000249013">
    <property type="component" value="Chromosome 1"/>
</dbReference>
<evidence type="ECO:0000313" key="1">
    <source>
        <dbReference type="EMBL" id="SQG78573.1"/>
    </source>
</evidence>
<dbReference type="AlphaFoldDB" id="A0AA94S9S3"/>
<dbReference type="EMBL" id="LS483409">
    <property type="protein sequence ID" value="SQG78573.1"/>
    <property type="molecule type" value="Genomic_DNA"/>
</dbReference>
<proteinExistence type="predicted"/>
<protein>
    <submittedName>
        <fullName evidence="1">Uncharacterized protein</fullName>
    </submittedName>
</protein>
<accession>A0AA94S9S3</accession>
<evidence type="ECO:0000313" key="2">
    <source>
        <dbReference type="Proteomes" id="UP000249013"/>
    </source>
</evidence>
<organism evidence="1 2">
    <name type="scientific">Streptococcus gallolyticus</name>
    <dbReference type="NCBI Taxonomy" id="315405"/>
    <lineage>
        <taxon>Bacteria</taxon>
        <taxon>Bacillati</taxon>
        <taxon>Bacillota</taxon>
        <taxon>Bacilli</taxon>
        <taxon>Lactobacillales</taxon>
        <taxon>Streptococcaceae</taxon>
        <taxon>Streptococcus</taxon>
    </lineage>
</organism>
<gene>
    <name evidence="1" type="ORF">NCTC13773_00339</name>
</gene>